<keyword evidence="4" id="KW-0539">Nucleus</keyword>
<feature type="compositionally biased region" description="Basic residues" evidence="6">
    <location>
        <begin position="238"/>
        <end position="248"/>
    </location>
</feature>
<keyword evidence="8" id="KW-1185">Reference proteome</keyword>
<protein>
    <recommendedName>
        <fullName evidence="9">Cell division control protein 45</fullName>
    </recommendedName>
</protein>
<evidence type="ECO:0000256" key="1">
    <source>
        <dbReference type="ARBA" id="ARBA00004123"/>
    </source>
</evidence>
<feature type="compositionally biased region" description="Acidic residues" evidence="6">
    <location>
        <begin position="194"/>
        <end position="208"/>
    </location>
</feature>
<dbReference type="GO" id="GO:0031261">
    <property type="term" value="C:DNA replication preinitiation complex"/>
    <property type="evidence" value="ECO:0007669"/>
    <property type="project" value="TreeGrafter"/>
</dbReference>
<dbReference type="GO" id="GO:0006270">
    <property type="term" value="P:DNA replication initiation"/>
    <property type="evidence" value="ECO:0007669"/>
    <property type="project" value="InterPro"/>
</dbReference>
<dbReference type="PANTHER" id="PTHR10507">
    <property type="entry name" value="CDC45-RELATED PROTEIN"/>
    <property type="match status" value="1"/>
</dbReference>
<comment type="caution">
    <text evidence="7">The sequence shown here is derived from an EMBL/GenBank/DDBJ whole genome shotgun (WGS) entry which is preliminary data.</text>
</comment>
<dbReference type="Pfam" id="PF02724">
    <property type="entry name" value="CDC45"/>
    <property type="match status" value="1"/>
</dbReference>
<dbReference type="STRING" id="27349.A0A0L6UH89"/>
<dbReference type="AlphaFoldDB" id="A0A0L6UH89"/>
<evidence type="ECO:0000256" key="4">
    <source>
        <dbReference type="ARBA" id="ARBA00023242"/>
    </source>
</evidence>
<dbReference type="Proteomes" id="UP000037035">
    <property type="component" value="Unassembled WGS sequence"/>
</dbReference>
<keyword evidence="5" id="KW-0131">Cell cycle</keyword>
<feature type="compositionally biased region" description="Acidic residues" evidence="6">
    <location>
        <begin position="217"/>
        <end position="227"/>
    </location>
</feature>
<proteinExistence type="inferred from homology"/>
<dbReference type="VEuPathDB" id="FungiDB:VP01_662g9"/>
<dbReference type="EMBL" id="LAVV01011974">
    <property type="protein sequence ID" value="KNZ47180.1"/>
    <property type="molecule type" value="Genomic_DNA"/>
</dbReference>
<dbReference type="GO" id="GO:0003682">
    <property type="term" value="F:chromatin binding"/>
    <property type="evidence" value="ECO:0007669"/>
    <property type="project" value="TreeGrafter"/>
</dbReference>
<name>A0A0L6UH89_9BASI</name>
<comment type="similarity">
    <text evidence="2">Belongs to the CDC45 family.</text>
</comment>
<feature type="region of interest" description="Disordered" evidence="6">
    <location>
        <begin position="191"/>
        <end position="258"/>
    </location>
</feature>
<dbReference type="GO" id="GO:1902977">
    <property type="term" value="P:mitotic DNA replication preinitiation complex assembly"/>
    <property type="evidence" value="ECO:0007669"/>
    <property type="project" value="TreeGrafter"/>
</dbReference>
<evidence type="ECO:0000313" key="8">
    <source>
        <dbReference type="Proteomes" id="UP000037035"/>
    </source>
</evidence>
<dbReference type="GO" id="GO:0000727">
    <property type="term" value="P:double-strand break repair via break-induced replication"/>
    <property type="evidence" value="ECO:0007669"/>
    <property type="project" value="TreeGrafter"/>
</dbReference>
<dbReference type="GO" id="GO:0003697">
    <property type="term" value="F:single-stranded DNA binding"/>
    <property type="evidence" value="ECO:0007669"/>
    <property type="project" value="TreeGrafter"/>
</dbReference>
<sequence length="755" mass="85694">MRKNMNKKSVRTRRIKEYDAYHHIKPTQYAHAYESITRSARIAQAQGVSTCPVLLISSMDVDALCACKMLQDLLKQDSIKYRVIPVSGWKELSKVADQIRDPNSGYKEVLLLNLGGQVNLWEFFELPSRVRLHVIDSHRPYALENVFKSGIDFKEYEDDPEDAPELVVWDDGHVIEDLQEEKTAFEAIRFMPDSDSDNSDEDSSEDELGMGYGRRDDDDDEEEEERDDQSQGSDQEKSHKRKKKKKNASPKPAGLTRRERHRFRARLQKYYDSGTYFGQSVACQIYLLVTLKSAEDNELLWYVLPSLTHSYPIEQVLAIIGLTYQFTSSLIDRETYDAQVTLFQREVERINILPRDAGTTQSCQVKLLGPDDRNIRLSEELRFTLFRHWNLYDSMFHSGYVAGKLKLWREKGRKNLQGLFAKMGISLLQCQQSYTHMDMDLKRTLTEKVESIAPEYGLFELSFPSFVRAYGYQSVLSASDCIECISAILEVATGVKLDFNSLHGGHGTVSIDDQGQTGTLWDCGRGVRRWTELNDNTTSQVTVEKENIAADGSKAPGEPSAKSSKSQKEEVWWVQNFWIASDALSTDPTILRAALPLSMALHKSIIRQGTSMLDKQSIKTLRSFRLAVIKEGPDLQIFTHPATLTRLGLWLVDAVRDLIGAAGTSKNNGRTKKNIAKSFPFVIASLDDARDCYLVVGVNGAMQYGDVRKNKFGAAFQEAAHVSGARARHDRFEECIVEVRKDDLMNFVQKLHLSL</sequence>
<dbReference type="GO" id="GO:0003688">
    <property type="term" value="F:DNA replication origin binding"/>
    <property type="evidence" value="ECO:0007669"/>
    <property type="project" value="TreeGrafter"/>
</dbReference>
<evidence type="ECO:0008006" key="9">
    <source>
        <dbReference type="Google" id="ProtNLM"/>
    </source>
</evidence>
<reference evidence="7 8" key="1">
    <citation type="submission" date="2015-08" db="EMBL/GenBank/DDBJ databases">
        <title>Next Generation Sequencing and Analysis of the Genome of Puccinia sorghi L Schw, the Causal Agent of Maize Common Rust.</title>
        <authorList>
            <person name="Rochi L."/>
            <person name="Burguener G."/>
            <person name="Darino M."/>
            <person name="Turjanski A."/>
            <person name="Kreff E."/>
            <person name="Dieguez M.J."/>
            <person name="Sacco F."/>
        </authorList>
    </citation>
    <scope>NUCLEOTIDE SEQUENCE [LARGE SCALE GENOMIC DNA]</scope>
    <source>
        <strain evidence="7 8">RO10H11247</strain>
    </source>
</reference>
<accession>A0A0L6UH89</accession>
<dbReference type="InterPro" id="IPR003874">
    <property type="entry name" value="CDC45"/>
</dbReference>
<keyword evidence="3" id="KW-0235">DNA replication</keyword>
<evidence type="ECO:0000256" key="3">
    <source>
        <dbReference type="ARBA" id="ARBA00022705"/>
    </source>
</evidence>
<dbReference type="OrthoDB" id="10258882at2759"/>
<comment type="subcellular location">
    <subcellularLocation>
        <location evidence="1">Nucleus</location>
    </subcellularLocation>
</comment>
<evidence type="ECO:0000256" key="2">
    <source>
        <dbReference type="ARBA" id="ARBA00010727"/>
    </source>
</evidence>
<evidence type="ECO:0000256" key="6">
    <source>
        <dbReference type="SAM" id="MobiDB-lite"/>
    </source>
</evidence>
<gene>
    <name evidence="7" type="ORF">VP01_662g9</name>
</gene>
<organism evidence="7 8">
    <name type="scientific">Puccinia sorghi</name>
    <dbReference type="NCBI Taxonomy" id="27349"/>
    <lineage>
        <taxon>Eukaryota</taxon>
        <taxon>Fungi</taxon>
        <taxon>Dikarya</taxon>
        <taxon>Basidiomycota</taxon>
        <taxon>Pucciniomycotina</taxon>
        <taxon>Pucciniomycetes</taxon>
        <taxon>Pucciniales</taxon>
        <taxon>Pucciniaceae</taxon>
        <taxon>Puccinia</taxon>
    </lineage>
</organism>
<evidence type="ECO:0000256" key="5">
    <source>
        <dbReference type="ARBA" id="ARBA00023306"/>
    </source>
</evidence>
<evidence type="ECO:0000313" key="7">
    <source>
        <dbReference type="EMBL" id="KNZ47180.1"/>
    </source>
</evidence>
<dbReference type="PANTHER" id="PTHR10507:SF0">
    <property type="entry name" value="CELL DIVISION CONTROL PROTEIN 45 HOMOLOG"/>
    <property type="match status" value="1"/>
</dbReference>